<keyword evidence="4" id="KW-1185">Reference proteome</keyword>
<protein>
    <submittedName>
        <fullName evidence="3">Acyltransferase family protein</fullName>
    </submittedName>
</protein>
<feature type="transmembrane region" description="Helical" evidence="1">
    <location>
        <begin position="373"/>
        <end position="394"/>
    </location>
</feature>
<organism evidence="3 4">
    <name type="scientific">Bradyrhizobium pachyrhizi</name>
    <dbReference type="NCBI Taxonomy" id="280333"/>
    <lineage>
        <taxon>Bacteria</taxon>
        <taxon>Pseudomonadati</taxon>
        <taxon>Pseudomonadota</taxon>
        <taxon>Alphaproteobacteria</taxon>
        <taxon>Hyphomicrobiales</taxon>
        <taxon>Nitrobacteraceae</taxon>
        <taxon>Bradyrhizobium</taxon>
    </lineage>
</organism>
<dbReference type="GO" id="GO:0016747">
    <property type="term" value="F:acyltransferase activity, transferring groups other than amino-acyl groups"/>
    <property type="evidence" value="ECO:0007669"/>
    <property type="project" value="InterPro"/>
</dbReference>
<keyword evidence="1" id="KW-0472">Membrane</keyword>
<evidence type="ECO:0000256" key="1">
    <source>
        <dbReference type="SAM" id="Phobius"/>
    </source>
</evidence>
<feature type="transmembrane region" description="Helical" evidence="1">
    <location>
        <begin position="264"/>
        <end position="283"/>
    </location>
</feature>
<sequence>MTTIGLAGSTPAAGMLPATESAEATVRDRWPRLHGHIPALDGVRGLAIVMVMLLHFVGNTLPTNAVEKIVVGITNYGSYGVELFFVLSGFLITGILYDSREEPNFFRNFYIRRVLRIFPLYYGVLALVFFVAPLLSPLRGPTLDYLIDRQAWAWLYGVNVYIAWNGDWSFSYLEHLWSLCIEEHFYFFWPLVVYLVTKQPRKLIVVSLGLSAAAMLARLGGSLAGLSWWTTYVLTPFRLDGLALGAFLAVVVRQQGGLQRLVGALPYVATTAFGLLSLTFIWTRLVTDQGNAFVLPVRSSIITVLLACLLIWVLVAPKHSLVSRLFCSRPLMLLGTYSYGLYVYHHFISYYLVTHRTELTLGEWLGSHSAAVAIQATAGALVSLLIAYLSYEFVEKRFLELKRFFSARRPVAAGDALAPAHPYRNC</sequence>
<comment type="caution">
    <text evidence="3">The sequence shown here is derived from an EMBL/GenBank/DDBJ whole genome shotgun (WGS) entry which is preliminary data.</text>
</comment>
<feature type="transmembrane region" description="Helical" evidence="1">
    <location>
        <begin position="336"/>
        <end position="353"/>
    </location>
</feature>
<feature type="transmembrane region" description="Helical" evidence="1">
    <location>
        <begin position="76"/>
        <end position="97"/>
    </location>
</feature>
<dbReference type="RefSeq" id="WP_157340726.1">
    <property type="nucleotide sequence ID" value="NZ_CP121667.1"/>
</dbReference>
<dbReference type="InterPro" id="IPR002656">
    <property type="entry name" value="Acyl_transf_3_dom"/>
</dbReference>
<accession>A0A844SA07</accession>
<gene>
    <name evidence="3" type="ORF">GPL21_02100</name>
</gene>
<dbReference type="PANTHER" id="PTHR23028">
    <property type="entry name" value="ACETYLTRANSFERASE"/>
    <property type="match status" value="1"/>
</dbReference>
<feature type="transmembrane region" description="Helical" evidence="1">
    <location>
        <begin position="37"/>
        <end position="56"/>
    </location>
</feature>
<keyword evidence="3" id="KW-0808">Transferase</keyword>
<evidence type="ECO:0000313" key="3">
    <source>
        <dbReference type="EMBL" id="MVT63908.1"/>
    </source>
</evidence>
<reference evidence="3 4" key="1">
    <citation type="submission" date="2019-12" db="EMBL/GenBank/DDBJ databases">
        <title>Draft genome sequences Bradyrhizobium cajani AMBPC1010, Bradyrhizobium pachyrhizi AMBPC1040 and Bradyrhizobium yuanmingense ALSPC3051, three plant growth promoting strains isolated from nodules of Cajanus cajan L. in Dominican Republic.</title>
        <authorList>
            <person name="Flores-Felix J.D."/>
            <person name="Araujo J."/>
            <person name="Diaz-Alcantara C."/>
            <person name="Gonzalez-Andres F."/>
            <person name="Velazquez E."/>
        </authorList>
    </citation>
    <scope>NUCLEOTIDE SEQUENCE [LARGE SCALE GENOMIC DNA]</scope>
    <source>
        <strain evidence="3 4">1040</strain>
    </source>
</reference>
<feature type="transmembrane region" description="Helical" evidence="1">
    <location>
        <begin position="176"/>
        <end position="196"/>
    </location>
</feature>
<keyword evidence="1" id="KW-1133">Transmembrane helix</keyword>
<feature type="transmembrane region" description="Helical" evidence="1">
    <location>
        <begin position="295"/>
        <end position="315"/>
    </location>
</feature>
<dbReference type="InterPro" id="IPR050879">
    <property type="entry name" value="Acyltransferase_3"/>
</dbReference>
<dbReference type="Pfam" id="PF01757">
    <property type="entry name" value="Acyl_transf_3"/>
    <property type="match status" value="1"/>
</dbReference>
<dbReference type="GO" id="GO:0016020">
    <property type="term" value="C:membrane"/>
    <property type="evidence" value="ECO:0007669"/>
    <property type="project" value="TreeGrafter"/>
</dbReference>
<feature type="transmembrane region" description="Helical" evidence="1">
    <location>
        <begin position="232"/>
        <end position="252"/>
    </location>
</feature>
<keyword evidence="1" id="KW-0812">Transmembrane</keyword>
<evidence type="ECO:0000313" key="4">
    <source>
        <dbReference type="Proteomes" id="UP000436468"/>
    </source>
</evidence>
<dbReference type="GO" id="GO:0009103">
    <property type="term" value="P:lipopolysaccharide biosynthetic process"/>
    <property type="evidence" value="ECO:0007669"/>
    <property type="project" value="TreeGrafter"/>
</dbReference>
<name>A0A844SA07_9BRAD</name>
<feature type="transmembrane region" description="Helical" evidence="1">
    <location>
        <begin position="118"/>
        <end position="136"/>
    </location>
</feature>
<dbReference type="EMBL" id="WQNF01000001">
    <property type="protein sequence ID" value="MVT63908.1"/>
    <property type="molecule type" value="Genomic_DNA"/>
</dbReference>
<proteinExistence type="predicted"/>
<evidence type="ECO:0000259" key="2">
    <source>
        <dbReference type="Pfam" id="PF01757"/>
    </source>
</evidence>
<keyword evidence="3" id="KW-0012">Acyltransferase</keyword>
<feature type="domain" description="Acyltransferase 3" evidence="2">
    <location>
        <begin position="38"/>
        <end position="391"/>
    </location>
</feature>
<dbReference type="Proteomes" id="UP000436468">
    <property type="component" value="Unassembled WGS sequence"/>
</dbReference>
<dbReference type="PANTHER" id="PTHR23028:SF53">
    <property type="entry name" value="ACYL_TRANSF_3 DOMAIN-CONTAINING PROTEIN"/>
    <property type="match status" value="1"/>
</dbReference>
<dbReference type="AlphaFoldDB" id="A0A844SA07"/>
<feature type="transmembrane region" description="Helical" evidence="1">
    <location>
        <begin position="203"/>
        <end position="226"/>
    </location>
</feature>